<sequence length="88" mass="10163">MNVLSKEKNSQRDWHRADIIAALHKNGWSIRQLAFKHGYAGSSSLSQALYRPFPKGERIIANAIGIPPEQIWPTRFQERKLKESRMFG</sequence>
<name>A0A2U2AMW2_9GAMM</name>
<evidence type="ECO:0000259" key="5">
    <source>
        <dbReference type="Pfam" id="PF13693"/>
    </source>
</evidence>
<evidence type="ECO:0000313" key="6">
    <source>
        <dbReference type="EMBL" id="PWD84498.1"/>
    </source>
</evidence>
<keyword evidence="7" id="KW-1185">Reference proteome</keyword>
<dbReference type="EMBL" id="QEWR01000002">
    <property type="protein sequence ID" value="PWD84498.1"/>
    <property type="molecule type" value="Genomic_DNA"/>
</dbReference>
<dbReference type="GO" id="GO:0003677">
    <property type="term" value="F:DNA binding"/>
    <property type="evidence" value="ECO:0007669"/>
    <property type="project" value="UniProtKB-KW"/>
</dbReference>
<feature type="domain" description="Ner winged helix-turn-helix DNA-binding" evidence="5">
    <location>
        <begin position="13"/>
        <end position="81"/>
    </location>
</feature>
<evidence type="ECO:0000256" key="4">
    <source>
        <dbReference type="ARBA" id="ARBA00023163"/>
    </source>
</evidence>
<evidence type="ECO:0000256" key="3">
    <source>
        <dbReference type="ARBA" id="ARBA00023125"/>
    </source>
</evidence>
<dbReference type="Pfam" id="PF13693">
    <property type="entry name" value="HTH_35"/>
    <property type="match status" value="1"/>
</dbReference>
<comment type="caution">
    <text evidence="6">The sequence shown here is derived from an EMBL/GenBank/DDBJ whole genome shotgun (WGS) entry which is preliminary data.</text>
</comment>
<evidence type="ECO:0000256" key="2">
    <source>
        <dbReference type="ARBA" id="ARBA00023015"/>
    </source>
</evidence>
<gene>
    <name evidence="6" type="ORF">DC082_02870</name>
</gene>
<keyword evidence="2" id="KW-0805">Transcription regulation</keyword>
<comment type="similarity">
    <text evidence="1">Belongs to the ner transcriptional regulatory family.</text>
</comment>
<evidence type="ECO:0000256" key="1">
    <source>
        <dbReference type="ARBA" id="ARBA00006157"/>
    </source>
</evidence>
<dbReference type="AlphaFoldDB" id="A0A2U2AMW2"/>
<proteinExistence type="inferred from homology"/>
<accession>A0A2U2AMW2</accession>
<dbReference type="InterPro" id="IPR010982">
    <property type="entry name" value="Lambda_DNA-bd_dom_sf"/>
</dbReference>
<organism evidence="6 7">
    <name type="scientific">Ignatzschineria indica</name>
    <dbReference type="NCBI Taxonomy" id="472583"/>
    <lineage>
        <taxon>Bacteria</taxon>
        <taxon>Pseudomonadati</taxon>
        <taxon>Pseudomonadota</taxon>
        <taxon>Gammaproteobacteria</taxon>
        <taxon>Cardiobacteriales</taxon>
        <taxon>Ignatzschineriaceae</taxon>
        <taxon>Ignatzschineria</taxon>
    </lineage>
</organism>
<evidence type="ECO:0000313" key="7">
    <source>
        <dbReference type="Proteomes" id="UP000244948"/>
    </source>
</evidence>
<dbReference type="InterPro" id="IPR038722">
    <property type="entry name" value="Ner_HTH_dom"/>
</dbReference>
<dbReference type="SUPFAM" id="SSF47413">
    <property type="entry name" value="lambda repressor-like DNA-binding domains"/>
    <property type="match status" value="1"/>
</dbReference>
<dbReference type="Proteomes" id="UP000244948">
    <property type="component" value="Unassembled WGS sequence"/>
</dbReference>
<keyword evidence="3" id="KW-0238">DNA-binding</keyword>
<protein>
    <submittedName>
        <fullName evidence="6">Nlp family transcriptional regulator</fullName>
    </submittedName>
</protein>
<dbReference type="Gene3D" id="1.10.260.40">
    <property type="entry name" value="lambda repressor-like DNA-binding domains"/>
    <property type="match status" value="1"/>
</dbReference>
<keyword evidence="4" id="KW-0804">Transcription</keyword>
<reference evidence="6 7" key="1">
    <citation type="journal article" date="2018" name="Genome Announc.">
        <title>Ignatzschineria cameli sp. nov., isolated from necrotic foot tissue of dromedaries (Camelus dromedarius) and associated maggots (Wohlfahrtia species) in Dubai.</title>
        <authorList>
            <person name="Tsang C.C."/>
            <person name="Tang J.Y."/>
            <person name="Fong J.Y."/>
            <person name="Kinne J."/>
            <person name="Lee H.H."/>
            <person name="Joseph M."/>
            <person name="Jose S."/>
            <person name="Schuster R.K."/>
            <person name="Tang Y."/>
            <person name="Sivakumar S."/>
            <person name="Chen J.H."/>
            <person name="Teng J.L."/>
            <person name="Lau S.K."/>
            <person name="Wernery U."/>
            <person name="Woo P.C."/>
        </authorList>
    </citation>
    <scope>NUCLEOTIDE SEQUENCE [LARGE SCALE GENOMIC DNA]</scope>
    <source>
        <strain evidence="6 7">KCTC 22643</strain>
    </source>
</reference>
<dbReference type="RefSeq" id="WP_109202179.1">
    <property type="nucleotide sequence ID" value="NZ_BMXZ01000001.1"/>
</dbReference>